<proteinExistence type="predicted"/>
<gene>
    <name evidence="1" type="ORF">CP557_21890</name>
</gene>
<dbReference type="RefSeq" id="WP_097382150.1">
    <property type="nucleotide sequence ID" value="NZ_NXNI01000003.1"/>
</dbReference>
<dbReference type="Proteomes" id="UP000219689">
    <property type="component" value="Unassembled WGS sequence"/>
</dbReference>
<dbReference type="AlphaFoldDB" id="A0A2A5QPL8"/>
<evidence type="ECO:0000313" key="1">
    <source>
        <dbReference type="EMBL" id="PCR88683.1"/>
    </source>
</evidence>
<comment type="caution">
    <text evidence="1">The sequence shown here is derived from an EMBL/GenBank/DDBJ whole genome shotgun (WGS) entry which is preliminary data.</text>
</comment>
<dbReference type="OrthoDB" id="275797at2157"/>
<keyword evidence="2" id="KW-1185">Reference proteome</keyword>
<accession>A0A2A5QPL8</accession>
<dbReference type="EMBL" id="NXNI01000003">
    <property type="protein sequence ID" value="PCR88683.1"/>
    <property type="molecule type" value="Genomic_DNA"/>
</dbReference>
<evidence type="ECO:0000313" key="2">
    <source>
        <dbReference type="Proteomes" id="UP000219689"/>
    </source>
</evidence>
<sequence length="253" mass="29504">MSTPQSALGSRENFWYDESTPLDELKETSVGQLNAHELRRLIRETTPFNIAVDAMGEPELRKWVRDRRENPNRPSECVTEYERARWKSHKVLREVATPVSKTAKHAPPDRGLEPLFAWLFADSHQDLITDHDPLSVHTERCEVELTRPVEHVPREYSGAEFGVTEYGQKRFRRRFDPEHGYLGGVDFEDLSLRKFMEVTEDVLGDLQVRHSFRQSRIDELLEDAKTLKSKQEKTDQDVLTEILFRVFMDAADH</sequence>
<name>A0A2A5QPL8_9EURY</name>
<protein>
    <submittedName>
        <fullName evidence="1">Uncharacterized protein</fullName>
    </submittedName>
</protein>
<reference evidence="1 2" key="1">
    <citation type="submission" date="2017-09" db="EMBL/GenBank/DDBJ databases">
        <title>Genome sequences of Natrinema ejinorence JCM 13890T.</title>
        <authorList>
            <person name="Roh S.W."/>
            <person name="Kim Y.B."/>
            <person name="Kim J.Y."/>
        </authorList>
    </citation>
    <scope>NUCLEOTIDE SEQUENCE [LARGE SCALE GENOMIC DNA]</scope>
    <source>
        <strain evidence="1 2">JCM 13890</strain>
    </source>
</reference>
<organism evidence="1 2">
    <name type="scientific">Natrinema ejinorense</name>
    <dbReference type="NCBI Taxonomy" id="373386"/>
    <lineage>
        <taxon>Archaea</taxon>
        <taxon>Methanobacteriati</taxon>
        <taxon>Methanobacteriota</taxon>
        <taxon>Stenosarchaea group</taxon>
        <taxon>Halobacteria</taxon>
        <taxon>Halobacteriales</taxon>
        <taxon>Natrialbaceae</taxon>
        <taxon>Natrinema</taxon>
    </lineage>
</organism>